<dbReference type="Pfam" id="PF02659">
    <property type="entry name" value="Mntp"/>
    <property type="match status" value="1"/>
</dbReference>
<feature type="transmembrane region" description="Helical" evidence="8">
    <location>
        <begin position="37"/>
        <end position="60"/>
    </location>
</feature>
<organism evidence="9 10">
    <name type="scientific">Jonquetella anthropi DSM 22815</name>
    <dbReference type="NCBI Taxonomy" id="885272"/>
    <lineage>
        <taxon>Bacteria</taxon>
        <taxon>Thermotogati</taxon>
        <taxon>Synergistota</taxon>
        <taxon>Synergistia</taxon>
        <taxon>Synergistales</taxon>
        <taxon>Dethiosulfovibrionaceae</taxon>
        <taxon>Jonquetella</taxon>
    </lineage>
</organism>
<keyword evidence="3 8" id="KW-0812">Transmembrane</keyword>
<dbReference type="InterPro" id="IPR003810">
    <property type="entry name" value="Mntp/YtaF"/>
</dbReference>
<dbReference type="STRING" id="885272.JonanDRAFT_1321"/>
<keyword evidence="7 8" id="KW-0464">Manganese</keyword>
<feature type="transmembrane region" description="Helical" evidence="8">
    <location>
        <begin position="67"/>
        <end position="84"/>
    </location>
</feature>
<reference evidence="9 10" key="1">
    <citation type="submission" date="2011-11" db="EMBL/GenBank/DDBJ databases">
        <title>The Noncontiguous Finished genome of Jonquetella anthropi DSM 22815.</title>
        <authorList>
            <consortium name="US DOE Joint Genome Institute (JGI-PGF)"/>
            <person name="Lucas S."/>
            <person name="Copeland A."/>
            <person name="Lapidus A."/>
            <person name="Glavina del Rio T."/>
            <person name="Dalin E."/>
            <person name="Tice H."/>
            <person name="Bruce D."/>
            <person name="Goodwin L."/>
            <person name="Pitluck S."/>
            <person name="Peters L."/>
            <person name="Mikhailova N."/>
            <person name="Held B."/>
            <person name="Kyrpides N."/>
            <person name="Mavromatis K."/>
            <person name="Ivanova N."/>
            <person name="Markowitz V."/>
            <person name="Cheng J.-F."/>
            <person name="Hugenholtz P."/>
            <person name="Woyke T."/>
            <person name="Wu D."/>
            <person name="Gronow S."/>
            <person name="Wellnitz S."/>
            <person name="Brambilla E."/>
            <person name="Klenk H.-P."/>
            <person name="Eisen J.A."/>
        </authorList>
    </citation>
    <scope>NUCLEOTIDE SEQUENCE [LARGE SCALE GENOMIC DNA]</scope>
    <source>
        <strain evidence="9 10">DSM 22815</strain>
    </source>
</reference>
<gene>
    <name evidence="8" type="primary">mntP</name>
    <name evidence="9" type="ORF">JonanDRAFT_1321</name>
</gene>
<sequence length="184" mass="18745">MFGNLCLLAFGLGADAFAVSACKGLACPKVTLREAGIVAAWFGGFQAAMLLGGLWLGVLFGGVVQSLDHWIAFTLLALIGLNMVDEAIRGESQCRGAFDAGDMLVLAVATSIDAMAAGVTLVWQDAPHAVAVGVVGVAAAAMSAVGIFLGRSVGSLLGRWAQLAGGACLFWIGLKILLTHTGII</sequence>
<dbReference type="Proteomes" id="UP000003806">
    <property type="component" value="Chromosome"/>
</dbReference>
<dbReference type="GO" id="GO:0005384">
    <property type="term" value="F:manganese ion transmembrane transporter activity"/>
    <property type="evidence" value="ECO:0007669"/>
    <property type="project" value="UniProtKB-UniRule"/>
</dbReference>
<dbReference type="InterPro" id="IPR022929">
    <property type="entry name" value="Put_MntP"/>
</dbReference>
<name>H0UMI2_9BACT</name>
<comment type="similarity">
    <text evidence="8">Belongs to the MntP (TC 9.B.29) family.</text>
</comment>
<evidence type="ECO:0000256" key="4">
    <source>
        <dbReference type="ARBA" id="ARBA00022989"/>
    </source>
</evidence>
<keyword evidence="5 8" id="KW-0406">Ion transport</keyword>
<keyword evidence="10" id="KW-1185">Reference proteome</keyword>
<dbReference type="OrthoDB" id="9787346at2"/>
<accession>H0UMI2</accession>
<dbReference type="RefSeq" id="WP_008521771.1">
    <property type="nucleotide sequence ID" value="NZ_CM001376.1"/>
</dbReference>
<dbReference type="eggNOG" id="COG1971">
    <property type="taxonomic scope" value="Bacteria"/>
</dbReference>
<dbReference type="AlphaFoldDB" id="H0UMI2"/>
<dbReference type="EMBL" id="CM001376">
    <property type="protein sequence ID" value="EHM13685.1"/>
    <property type="molecule type" value="Genomic_DNA"/>
</dbReference>
<keyword evidence="6 8" id="KW-0472">Membrane</keyword>
<comment type="subcellular location">
    <subcellularLocation>
        <location evidence="8">Cell membrane</location>
        <topology evidence="8">Multi-pass membrane protein</topology>
    </subcellularLocation>
</comment>
<evidence type="ECO:0000256" key="8">
    <source>
        <dbReference type="HAMAP-Rule" id="MF_01521"/>
    </source>
</evidence>
<evidence type="ECO:0000256" key="2">
    <source>
        <dbReference type="ARBA" id="ARBA00022475"/>
    </source>
</evidence>
<feature type="transmembrane region" description="Helical" evidence="8">
    <location>
        <begin position="160"/>
        <end position="178"/>
    </location>
</feature>
<feature type="transmembrane region" description="Helical" evidence="8">
    <location>
        <begin position="130"/>
        <end position="148"/>
    </location>
</feature>
<dbReference type="PANTHER" id="PTHR35529:SF1">
    <property type="entry name" value="MANGANESE EFFLUX PUMP MNTP-RELATED"/>
    <property type="match status" value="1"/>
</dbReference>
<feature type="transmembrane region" description="Helical" evidence="8">
    <location>
        <begin position="104"/>
        <end position="123"/>
    </location>
</feature>
<keyword evidence="4 8" id="KW-1133">Transmembrane helix</keyword>
<evidence type="ECO:0000256" key="6">
    <source>
        <dbReference type="ARBA" id="ARBA00023136"/>
    </source>
</evidence>
<dbReference type="HAMAP" id="MF_01521">
    <property type="entry name" value="MntP_pump"/>
    <property type="match status" value="1"/>
</dbReference>
<evidence type="ECO:0000256" key="5">
    <source>
        <dbReference type="ARBA" id="ARBA00023065"/>
    </source>
</evidence>
<keyword evidence="2 8" id="KW-1003">Cell membrane</keyword>
<dbReference type="PANTHER" id="PTHR35529">
    <property type="entry name" value="MANGANESE EFFLUX PUMP MNTP-RELATED"/>
    <property type="match status" value="1"/>
</dbReference>
<evidence type="ECO:0000256" key="7">
    <source>
        <dbReference type="ARBA" id="ARBA00023211"/>
    </source>
</evidence>
<evidence type="ECO:0000256" key="1">
    <source>
        <dbReference type="ARBA" id="ARBA00022448"/>
    </source>
</evidence>
<keyword evidence="1 8" id="KW-0813">Transport</keyword>
<evidence type="ECO:0000256" key="3">
    <source>
        <dbReference type="ARBA" id="ARBA00022692"/>
    </source>
</evidence>
<proteinExistence type="inferred from homology"/>
<evidence type="ECO:0000313" key="10">
    <source>
        <dbReference type="Proteomes" id="UP000003806"/>
    </source>
</evidence>
<comment type="function">
    <text evidence="8">Probably functions as a manganese efflux pump.</text>
</comment>
<protein>
    <recommendedName>
        <fullName evidence="8">Putative manganese efflux pump MntP</fullName>
    </recommendedName>
</protein>
<dbReference type="GO" id="GO:0005886">
    <property type="term" value="C:plasma membrane"/>
    <property type="evidence" value="ECO:0007669"/>
    <property type="project" value="UniProtKB-SubCell"/>
</dbReference>
<dbReference type="HOGENOM" id="CLU_096410_3_0_0"/>
<evidence type="ECO:0000313" key="9">
    <source>
        <dbReference type="EMBL" id="EHM13685.1"/>
    </source>
</evidence>